<evidence type="ECO:0000259" key="3">
    <source>
        <dbReference type="PROSITE" id="PS51724"/>
    </source>
</evidence>
<dbReference type="AlphaFoldDB" id="A0A5C6UED9"/>
<dbReference type="RefSeq" id="WP_147080926.1">
    <property type="nucleotide sequence ID" value="NZ_VOQR01000001.1"/>
</dbReference>
<dbReference type="SMART" id="SM00671">
    <property type="entry name" value="SEL1"/>
    <property type="match status" value="2"/>
</dbReference>
<evidence type="ECO:0000313" key="5">
    <source>
        <dbReference type="Proteomes" id="UP000321250"/>
    </source>
</evidence>
<dbReference type="EMBL" id="VOQR01000001">
    <property type="protein sequence ID" value="TXC70581.1"/>
    <property type="molecule type" value="Genomic_DNA"/>
</dbReference>
<feature type="signal peptide" evidence="2">
    <location>
        <begin position="1"/>
        <end position="22"/>
    </location>
</feature>
<dbReference type="InterPro" id="IPR006597">
    <property type="entry name" value="Sel1-like"/>
</dbReference>
<reference evidence="4 5" key="1">
    <citation type="journal article" date="2013" name="Antonie Van Leeuwenhoek">
        <title>Sphingomonas ginsenosidivorax sp. nov., with the ability to transform ginsenosides.</title>
        <authorList>
            <person name="Jin X.F."/>
            <person name="Kim J.K."/>
            <person name="Liu Q.M."/>
            <person name="Kang M.S."/>
            <person name="He D."/>
            <person name="Jin F.X."/>
            <person name="Kim S.C."/>
            <person name="Im W.T."/>
        </authorList>
    </citation>
    <scope>NUCLEOTIDE SEQUENCE [LARGE SCALE GENOMIC DNA]</scope>
    <source>
        <strain evidence="4 5">KHI67</strain>
    </source>
</reference>
<evidence type="ECO:0000313" key="4">
    <source>
        <dbReference type="EMBL" id="TXC70581.1"/>
    </source>
</evidence>
<feature type="compositionally biased region" description="Polar residues" evidence="1">
    <location>
        <begin position="180"/>
        <end position="190"/>
    </location>
</feature>
<keyword evidence="5" id="KW-1185">Reference proteome</keyword>
<feature type="chain" id="PRO_5023113085" evidence="2">
    <location>
        <begin position="23"/>
        <end position="351"/>
    </location>
</feature>
<dbReference type="InterPro" id="IPR052748">
    <property type="entry name" value="ISR_Activator"/>
</dbReference>
<feature type="region of interest" description="Disordered" evidence="1">
    <location>
        <begin position="175"/>
        <end position="284"/>
    </location>
</feature>
<dbReference type="GO" id="GO:0042834">
    <property type="term" value="F:peptidoglycan binding"/>
    <property type="evidence" value="ECO:0007669"/>
    <property type="project" value="InterPro"/>
</dbReference>
<dbReference type="InterPro" id="IPR036680">
    <property type="entry name" value="SPOR-like_sf"/>
</dbReference>
<feature type="compositionally biased region" description="Low complexity" evidence="1">
    <location>
        <begin position="210"/>
        <end position="243"/>
    </location>
</feature>
<keyword evidence="2" id="KW-0732">Signal</keyword>
<dbReference type="Gene3D" id="1.25.40.10">
    <property type="entry name" value="Tetratricopeptide repeat domain"/>
    <property type="match status" value="1"/>
</dbReference>
<gene>
    <name evidence="4" type="ORF">FSB78_06235</name>
</gene>
<name>A0A5C6UED9_9SPHN</name>
<evidence type="ECO:0000256" key="1">
    <source>
        <dbReference type="SAM" id="MobiDB-lite"/>
    </source>
</evidence>
<sequence length="351" mass="36481">MRKLIFGAVAAGLMGAALPAGADVKAGVDAWSRGDFLKAVAEWRPLAIAGDADAQFNLAQAYKLGRGVPLDPGLAESWFRKAAVQGHLQAEDNYGLALFQSGKKTEALPWLEKSVARGEPRTQLVLGTMLFNGDGVARDYPRAYALMTRASASGLQSASQTLAQMDQYISPADREKGTALAQQYAAQTRMTPAPTGTRPRQTVANERPTAPSRQPAPQVAAAPPRPTVAQTTAASAPTRTTPPRATPAPATRPAPVAKPAPTPKAVAKAPPKPEPKPAAPSGNWRIQLGAFGTPGNAEALWNRIRGKLGGAQPYYVKAGTVTRLQAGGFGSKAAATRACAASGQPCVIVAP</sequence>
<dbReference type="SUPFAM" id="SSF81901">
    <property type="entry name" value="HCP-like"/>
    <property type="match status" value="1"/>
</dbReference>
<dbReference type="PROSITE" id="PS51724">
    <property type="entry name" value="SPOR"/>
    <property type="match status" value="1"/>
</dbReference>
<dbReference type="Gene3D" id="3.30.70.1070">
    <property type="entry name" value="Sporulation related repeat"/>
    <property type="match status" value="1"/>
</dbReference>
<organism evidence="4 5">
    <name type="scientific">Sphingomonas ginsenosidivorax</name>
    <dbReference type="NCBI Taxonomy" id="862135"/>
    <lineage>
        <taxon>Bacteria</taxon>
        <taxon>Pseudomonadati</taxon>
        <taxon>Pseudomonadota</taxon>
        <taxon>Alphaproteobacteria</taxon>
        <taxon>Sphingomonadales</taxon>
        <taxon>Sphingomonadaceae</taxon>
        <taxon>Sphingomonas</taxon>
    </lineage>
</organism>
<dbReference type="Pfam" id="PF08238">
    <property type="entry name" value="Sel1"/>
    <property type="match status" value="2"/>
</dbReference>
<protein>
    <submittedName>
        <fullName evidence="4">Sporulation protein</fullName>
    </submittedName>
</protein>
<dbReference type="SUPFAM" id="SSF110997">
    <property type="entry name" value="Sporulation related repeat"/>
    <property type="match status" value="1"/>
</dbReference>
<proteinExistence type="predicted"/>
<dbReference type="InterPro" id="IPR007730">
    <property type="entry name" value="SPOR-like_dom"/>
</dbReference>
<feature type="domain" description="SPOR" evidence="3">
    <location>
        <begin position="278"/>
        <end position="351"/>
    </location>
</feature>
<dbReference type="PANTHER" id="PTHR45011:SF1">
    <property type="entry name" value="DAP3-BINDING CELL DEATH ENHANCER 1"/>
    <property type="match status" value="1"/>
</dbReference>
<dbReference type="OrthoDB" id="112232at2"/>
<accession>A0A5C6UED9</accession>
<dbReference type="Pfam" id="PF05036">
    <property type="entry name" value="SPOR"/>
    <property type="match status" value="1"/>
</dbReference>
<evidence type="ECO:0000256" key="2">
    <source>
        <dbReference type="SAM" id="SignalP"/>
    </source>
</evidence>
<feature type="compositionally biased region" description="Pro residues" evidence="1">
    <location>
        <begin position="244"/>
        <end position="262"/>
    </location>
</feature>
<dbReference type="PANTHER" id="PTHR45011">
    <property type="entry name" value="DAP3-BINDING CELL DEATH ENHANCER 1"/>
    <property type="match status" value="1"/>
</dbReference>
<dbReference type="Proteomes" id="UP000321250">
    <property type="component" value="Unassembled WGS sequence"/>
</dbReference>
<dbReference type="InterPro" id="IPR011990">
    <property type="entry name" value="TPR-like_helical_dom_sf"/>
</dbReference>
<comment type="caution">
    <text evidence="4">The sequence shown here is derived from an EMBL/GenBank/DDBJ whole genome shotgun (WGS) entry which is preliminary data.</text>
</comment>